<dbReference type="Pfam" id="PF00589">
    <property type="entry name" value="Phage_integrase"/>
    <property type="match status" value="1"/>
</dbReference>
<reference evidence="6" key="1">
    <citation type="submission" date="2021-04" db="EMBL/GenBank/DDBJ databases">
        <title>Genomics, taxonomy and metabolism of representatives of sulfur bacteria of the genus Thiothrix: Thiothrix fructosivorans QT, Thiothrix unzii A1T and three new species, Thiothrix subterranea sp. nov., Thiothrix litoralis sp. nov. and 'Candidatus Thiothrix anitrata' sp. nov.</title>
        <authorList>
            <person name="Ravin N.V."/>
            <person name="Smolyakov D."/>
            <person name="Rudenko T.S."/>
            <person name="Mardanov A.V."/>
            <person name="Beletsky A.V."/>
            <person name="Markov N.D."/>
            <person name="Fomenkov A.I."/>
            <person name="Roberts R.J."/>
            <person name="Karnachuk O.V."/>
            <person name="Novikov A."/>
            <person name="Grabovich M.Y."/>
        </authorList>
    </citation>
    <scope>NUCLEOTIDE SEQUENCE</scope>
    <source>
        <strain evidence="6">A1</strain>
    </source>
</reference>
<proteinExistence type="inferred from homology"/>
<organism evidence="6 7">
    <name type="scientific">Thiothrix unzii</name>
    <dbReference type="NCBI Taxonomy" id="111769"/>
    <lineage>
        <taxon>Bacteria</taxon>
        <taxon>Pseudomonadati</taxon>
        <taxon>Pseudomonadota</taxon>
        <taxon>Gammaproteobacteria</taxon>
        <taxon>Thiotrichales</taxon>
        <taxon>Thiotrichaceae</taxon>
        <taxon>Thiothrix</taxon>
    </lineage>
</organism>
<dbReference type="InterPro" id="IPR013762">
    <property type="entry name" value="Integrase-like_cat_sf"/>
</dbReference>
<dbReference type="InterPro" id="IPR038488">
    <property type="entry name" value="Integrase_DNA-bd_sf"/>
</dbReference>
<dbReference type="CDD" id="cd00801">
    <property type="entry name" value="INT_P4_C"/>
    <property type="match status" value="1"/>
</dbReference>
<dbReference type="InterPro" id="IPR025166">
    <property type="entry name" value="Integrase_DNA_bind_dom"/>
</dbReference>
<gene>
    <name evidence="6" type="ORF">J9260_15625</name>
</gene>
<dbReference type="PROSITE" id="PS51898">
    <property type="entry name" value="TYR_RECOMBINASE"/>
    <property type="match status" value="1"/>
</dbReference>
<dbReference type="Gene3D" id="1.10.443.10">
    <property type="entry name" value="Intergrase catalytic core"/>
    <property type="match status" value="1"/>
</dbReference>
<dbReference type="InterPro" id="IPR002104">
    <property type="entry name" value="Integrase_catalytic"/>
</dbReference>
<dbReference type="InterPro" id="IPR010998">
    <property type="entry name" value="Integrase_recombinase_N"/>
</dbReference>
<dbReference type="EMBL" id="CP072793">
    <property type="protein sequence ID" value="QTR53116.1"/>
    <property type="molecule type" value="Genomic_DNA"/>
</dbReference>
<evidence type="ECO:0000256" key="1">
    <source>
        <dbReference type="ARBA" id="ARBA00008857"/>
    </source>
</evidence>
<dbReference type="InterPro" id="IPR011010">
    <property type="entry name" value="DNA_brk_join_enz"/>
</dbReference>
<protein>
    <submittedName>
        <fullName evidence="6">Site-specific integrase</fullName>
    </submittedName>
</protein>
<dbReference type="Proteomes" id="UP000672009">
    <property type="component" value="Chromosome"/>
</dbReference>
<evidence type="ECO:0000256" key="3">
    <source>
        <dbReference type="ARBA" id="ARBA00023125"/>
    </source>
</evidence>
<accession>A0A975F8S9</accession>
<evidence type="ECO:0000313" key="7">
    <source>
        <dbReference type="Proteomes" id="UP000672009"/>
    </source>
</evidence>
<dbReference type="RefSeq" id="WP_210218643.1">
    <property type="nucleotide sequence ID" value="NZ_CP072793.1"/>
</dbReference>
<evidence type="ECO:0000256" key="2">
    <source>
        <dbReference type="ARBA" id="ARBA00022908"/>
    </source>
</evidence>
<feature type="domain" description="Tyr recombinase" evidence="5">
    <location>
        <begin position="222"/>
        <end position="401"/>
    </location>
</feature>
<dbReference type="InterPro" id="IPR050808">
    <property type="entry name" value="Phage_Integrase"/>
</dbReference>
<dbReference type="GO" id="GO:0015074">
    <property type="term" value="P:DNA integration"/>
    <property type="evidence" value="ECO:0007669"/>
    <property type="project" value="UniProtKB-KW"/>
</dbReference>
<sequence length="425" mass="48334">MQKGHLKGHLMNTYTNHKGIKSALSIPPLHSHVEVKDSTCQGLYLRIQPTGNATFIHRYKINGVRRVYTFENITLSKSNTERQISEALANARAICATQRAEMKAGTDPAIERDLKTHHIATMPTVSEFADTFISRHMKGKKSGTEYKRILNVDVLPIVGNMPLDKVERKHIIGLLDRKQDAGVMVARNMVIAVLSKMFNFAIERALLEYNPVTGIKKTKTKDRERVLSEREIRLLWEYTNSTTSRLDPSTRLALRLILVTGQRPGEICQMKEKQITGNIWHIPDTKTDKSHDVFLTPMALQIIEEARMFGRKGYLFIDSSGKMKDNKTLAQSIGKWSVQWDDNPEGRPTPHDLRRTFTTGLGALGFSRFIQNLVTNHADSSIGGIYDRHSYAKERQQAQEAWERRLTEIVTGELLGNVVEFRRAE</sequence>
<dbReference type="GO" id="GO:0003677">
    <property type="term" value="F:DNA binding"/>
    <property type="evidence" value="ECO:0007669"/>
    <property type="project" value="UniProtKB-KW"/>
</dbReference>
<keyword evidence="4" id="KW-0233">DNA recombination</keyword>
<dbReference type="PANTHER" id="PTHR30629">
    <property type="entry name" value="PROPHAGE INTEGRASE"/>
    <property type="match status" value="1"/>
</dbReference>
<comment type="similarity">
    <text evidence="1">Belongs to the 'phage' integrase family.</text>
</comment>
<keyword evidence="2" id="KW-0229">DNA integration</keyword>
<name>A0A975F8S9_9GAMM</name>
<evidence type="ECO:0000256" key="4">
    <source>
        <dbReference type="ARBA" id="ARBA00023172"/>
    </source>
</evidence>
<dbReference type="PANTHER" id="PTHR30629:SF2">
    <property type="entry name" value="PROPHAGE INTEGRASE INTS-RELATED"/>
    <property type="match status" value="1"/>
</dbReference>
<dbReference type="Gene3D" id="3.30.160.390">
    <property type="entry name" value="Integrase, DNA-binding domain"/>
    <property type="match status" value="1"/>
</dbReference>
<dbReference type="GO" id="GO:0006310">
    <property type="term" value="P:DNA recombination"/>
    <property type="evidence" value="ECO:0007669"/>
    <property type="project" value="UniProtKB-KW"/>
</dbReference>
<dbReference type="Pfam" id="PF22022">
    <property type="entry name" value="Phage_int_M"/>
    <property type="match status" value="1"/>
</dbReference>
<dbReference type="KEGG" id="tun:J9260_15625"/>
<dbReference type="AlphaFoldDB" id="A0A975F8S9"/>
<evidence type="ECO:0000259" key="5">
    <source>
        <dbReference type="PROSITE" id="PS51898"/>
    </source>
</evidence>
<keyword evidence="3" id="KW-0238">DNA-binding</keyword>
<dbReference type="Gene3D" id="1.10.150.130">
    <property type="match status" value="1"/>
</dbReference>
<dbReference type="Pfam" id="PF13356">
    <property type="entry name" value="Arm-DNA-bind_3"/>
    <property type="match status" value="1"/>
</dbReference>
<dbReference type="SUPFAM" id="SSF56349">
    <property type="entry name" value="DNA breaking-rejoining enzymes"/>
    <property type="match status" value="1"/>
</dbReference>
<evidence type="ECO:0000313" key="6">
    <source>
        <dbReference type="EMBL" id="QTR53116.1"/>
    </source>
</evidence>
<keyword evidence="7" id="KW-1185">Reference proteome</keyword>
<dbReference type="InterPro" id="IPR053876">
    <property type="entry name" value="Phage_int_M"/>
</dbReference>